<dbReference type="Gene3D" id="3.40.50.300">
    <property type="entry name" value="P-loop containing nucleotide triphosphate hydrolases"/>
    <property type="match status" value="1"/>
</dbReference>
<gene>
    <name evidence="1" type="ORF">A374_02339</name>
</gene>
<dbReference type="PATRIC" id="fig|1196324.3.peg.468"/>
<proteinExistence type="predicted"/>
<organism evidence="1 2">
    <name type="scientific">Fictibacillus macauensis ZFHKF-1</name>
    <dbReference type="NCBI Taxonomy" id="1196324"/>
    <lineage>
        <taxon>Bacteria</taxon>
        <taxon>Bacillati</taxon>
        <taxon>Bacillota</taxon>
        <taxon>Bacilli</taxon>
        <taxon>Bacillales</taxon>
        <taxon>Fictibacillaceae</taxon>
        <taxon>Fictibacillus</taxon>
    </lineage>
</organism>
<sequence length="142" mass="16271">MYFITGGAFHGKGRFVQQHFQVDKPSNQWFSYFHENQLTLDGYSDSVLVIEGLEQLVANVVKQDATSAREVLSMLLEKWLDFEREAPGRSVVLIGTDVGKGIVPMERELRDIRDMTGWFYQEIVQRAAAVQLIWYGLAQTLK</sequence>
<evidence type="ECO:0000313" key="1">
    <source>
        <dbReference type="EMBL" id="EIT87055.1"/>
    </source>
</evidence>
<reference evidence="1 2" key="1">
    <citation type="journal article" date="2012" name="J. Bacteriol.">
        <title>Genome of Bacillus macauensis ZFHKF-1, a Long-Chain-Forming Bacterium.</title>
        <authorList>
            <person name="Cai L."/>
            <person name="Zhang T."/>
        </authorList>
    </citation>
    <scope>NUCLEOTIDE SEQUENCE [LARGE SCALE GENOMIC DNA]</scope>
    <source>
        <strain evidence="1 2">ZFHKF-1</strain>
    </source>
</reference>
<dbReference type="InterPro" id="IPR003203">
    <property type="entry name" value="CobU/CobP"/>
</dbReference>
<comment type="caution">
    <text evidence="1">The sequence shown here is derived from an EMBL/GenBank/DDBJ whole genome shotgun (WGS) entry which is preliminary data.</text>
</comment>
<accession>I8UJK4</accession>
<dbReference type="GO" id="GO:0000166">
    <property type="term" value="F:nucleotide binding"/>
    <property type="evidence" value="ECO:0007669"/>
    <property type="project" value="InterPro"/>
</dbReference>
<evidence type="ECO:0000313" key="2">
    <source>
        <dbReference type="Proteomes" id="UP000004080"/>
    </source>
</evidence>
<dbReference type="AlphaFoldDB" id="I8UJK4"/>
<dbReference type="eggNOG" id="COG2087">
    <property type="taxonomic scope" value="Bacteria"/>
</dbReference>
<dbReference type="UniPathway" id="UPA00148">
    <property type="reaction ID" value="UER00236"/>
</dbReference>
<dbReference type="STRING" id="1196324.A374_02339"/>
<dbReference type="Proteomes" id="UP000004080">
    <property type="component" value="Unassembled WGS sequence"/>
</dbReference>
<dbReference type="OrthoDB" id="1766664at2"/>
<dbReference type="GO" id="GO:0009236">
    <property type="term" value="P:cobalamin biosynthetic process"/>
    <property type="evidence" value="ECO:0007669"/>
    <property type="project" value="UniProtKB-UniPathway"/>
</dbReference>
<dbReference type="GO" id="GO:0043752">
    <property type="term" value="F:adenosylcobinamide kinase activity"/>
    <property type="evidence" value="ECO:0007669"/>
    <property type="project" value="InterPro"/>
</dbReference>
<dbReference type="InterPro" id="IPR027417">
    <property type="entry name" value="P-loop_NTPase"/>
</dbReference>
<dbReference type="RefSeq" id="WP_007200567.1">
    <property type="nucleotide sequence ID" value="NZ_AKKV01000019.1"/>
</dbReference>
<dbReference type="EMBL" id="AKKV01000019">
    <property type="protein sequence ID" value="EIT87055.1"/>
    <property type="molecule type" value="Genomic_DNA"/>
</dbReference>
<dbReference type="SUPFAM" id="SSF52540">
    <property type="entry name" value="P-loop containing nucleoside triphosphate hydrolases"/>
    <property type="match status" value="1"/>
</dbReference>
<keyword evidence="2" id="KW-1185">Reference proteome</keyword>
<protein>
    <submittedName>
        <fullName evidence="1">Uncharacterized protein</fullName>
    </submittedName>
</protein>
<name>I8UJK4_9BACL</name>
<dbReference type="Pfam" id="PF02283">
    <property type="entry name" value="CobU"/>
    <property type="match status" value="1"/>
</dbReference>